<dbReference type="Gene3D" id="2.40.10.10">
    <property type="entry name" value="Trypsin-like serine proteases"/>
    <property type="match status" value="3"/>
</dbReference>
<dbReference type="GO" id="GO:0005737">
    <property type="term" value="C:cytoplasm"/>
    <property type="evidence" value="ECO:0007669"/>
    <property type="project" value="TreeGrafter"/>
</dbReference>
<gene>
    <name evidence="3" type="ORF">HPG69_002237</name>
</gene>
<keyword evidence="1" id="KW-1015">Disulfide bond</keyword>
<dbReference type="EMBL" id="JACDTQ010000812">
    <property type="protein sequence ID" value="KAF5925786.1"/>
    <property type="molecule type" value="Genomic_DNA"/>
</dbReference>
<evidence type="ECO:0000313" key="4">
    <source>
        <dbReference type="Proteomes" id="UP000551758"/>
    </source>
</evidence>
<dbReference type="PANTHER" id="PTHR24271:SF22">
    <property type="entry name" value="MAST CELL PROTEASE 8"/>
    <property type="match status" value="1"/>
</dbReference>
<dbReference type="AlphaFoldDB" id="A0A7J7FDL2"/>
<dbReference type="SUPFAM" id="SSF50494">
    <property type="entry name" value="Trypsin-like serine proteases"/>
    <property type="match status" value="1"/>
</dbReference>
<dbReference type="PANTHER" id="PTHR24271">
    <property type="entry name" value="KALLIKREIN-RELATED"/>
    <property type="match status" value="1"/>
</dbReference>
<dbReference type="InterPro" id="IPR043504">
    <property type="entry name" value="Peptidase_S1_PA_chymotrypsin"/>
</dbReference>
<dbReference type="GO" id="GO:0006508">
    <property type="term" value="P:proteolysis"/>
    <property type="evidence" value="ECO:0007669"/>
    <property type="project" value="InterPro"/>
</dbReference>
<evidence type="ECO:0000259" key="2">
    <source>
        <dbReference type="Pfam" id="PF00089"/>
    </source>
</evidence>
<evidence type="ECO:0000313" key="3">
    <source>
        <dbReference type="EMBL" id="KAF5925786.1"/>
    </source>
</evidence>
<feature type="domain" description="Peptidase S1" evidence="2">
    <location>
        <begin position="17"/>
        <end position="82"/>
    </location>
</feature>
<proteinExistence type="predicted"/>
<organism evidence="3 4">
    <name type="scientific">Diceros bicornis minor</name>
    <name type="common">South-central black rhinoceros</name>
    <dbReference type="NCBI Taxonomy" id="77932"/>
    <lineage>
        <taxon>Eukaryota</taxon>
        <taxon>Metazoa</taxon>
        <taxon>Chordata</taxon>
        <taxon>Craniata</taxon>
        <taxon>Vertebrata</taxon>
        <taxon>Euteleostomi</taxon>
        <taxon>Mammalia</taxon>
        <taxon>Eutheria</taxon>
        <taxon>Laurasiatheria</taxon>
        <taxon>Perissodactyla</taxon>
        <taxon>Rhinocerotidae</taxon>
        <taxon>Diceros</taxon>
    </lineage>
</organism>
<reference evidence="3 4" key="1">
    <citation type="journal article" date="2020" name="Mol. Biol. Evol.">
        <title>Interspecific Gene Flow and the Evolution of Specialization in Black and White Rhinoceros.</title>
        <authorList>
            <person name="Moodley Y."/>
            <person name="Westbury M.V."/>
            <person name="Russo I.M."/>
            <person name="Gopalakrishnan S."/>
            <person name="Rakotoarivelo A."/>
            <person name="Olsen R.A."/>
            <person name="Prost S."/>
            <person name="Tunstall T."/>
            <person name="Ryder O.A."/>
            <person name="Dalen L."/>
            <person name="Bruford M.W."/>
        </authorList>
    </citation>
    <scope>NUCLEOTIDE SEQUENCE [LARGE SCALE GENOMIC DNA]</scope>
    <source>
        <strain evidence="3">SBR-YM</strain>
        <tissue evidence="3">Skin</tissue>
    </source>
</reference>
<name>A0A7J7FDL2_DICBM</name>
<protein>
    <recommendedName>
        <fullName evidence="2">Peptidase S1 domain-containing protein</fullName>
    </recommendedName>
</protein>
<evidence type="ECO:0000256" key="1">
    <source>
        <dbReference type="ARBA" id="ARBA00023157"/>
    </source>
</evidence>
<sequence>MNTEIQGNFLSGEIRWASEISLHSQPCMVSVLSYNDKEGRKSCGGFLVLDIIMLTMAHCNGRRISVTLGAHNIRKMENSQQLQNKAQLNWAVKTISLPWSQDWVRPGQVCSVAGWGRLASGKKGNHTPGGGSRSTK</sequence>
<dbReference type="Pfam" id="PF00089">
    <property type="entry name" value="Trypsin"/>
    <property type="match status" value="1"/>
</dbReference>
<dbReference type="InterPro" id="IPR001254">
    <property type="entry name" value="Trypsin_dom"/>
</dbReference>
<dbReference type="GO" id="GO:0004252">
    <property type="term" value="F:serine-type endopeptidase activity"/>
    <property type="evidence" value="ECO:0007669"/>
    <property type="project" value="InterPro"/>
</dbReference>
<keyword evidence="4" id="KW-1185">Reference proteome</keyword>
<accession>A0A7J7FDL2</accession>
<comment type="caution">
    <text evidence="3">The sequence shown here is derived from an EMBL/GenBank/DDBJ whole genome shotgun (WGS) entry which is preliminary data.</text>
</comment>
<dbReference type="InterPro" id="IPR009003">
    <property type="entry name" value="Peptidase_S1_PA"/>
</dbReference>
<dbReference type="Proteomes" id="UP000551758">
    <property type="component" value="Unassembled WGS sequence"/>
</dbReference>